<gene>
    <name evidence="1" type="ordered locus">Desti_3617</name>
</gene>
<protein>
    <submittedName>
        <fullName evidence="1">Uncharacterized protein</fullName>
    </submittedName>
</protein>
<dbReference type="HOGENOM" id="CLU_3006851_0_0_7"/>
<evidence type="ECO:0000313" key="1">
    <source>
        <dbReference type="EMBL" id="AFM26265.1"/>
    </source>
</evidence>
<dbReference type="STRING" id="706587.Desti_3617"/>
<dbReference type="Proteomes" id="UP000006055">
    <property type="component" value="Chromosome"/>
</dbReference>
<keyword evidence="2" id="KW-1185">Reference proteome</keyword>
<organism evidence="1 2">
    <name type="scientific">Desulfomonile tiedjei (strain ATCC 49306 / DSM 6799 / DCB-1)</name>
    <dbReference type="NCBI Taxonomy" id="706587"/>
    <lineage>
        <taxon>Bacteria</taxon>
        <taxon>Pseudomonadati</taxon>
        <taxon>Thermodesulfobacteriota</taxon>
        <taxon>Desulfomonilia</taxon>
        <taxon>Desulfomonilales</taxon>
        <taxon>Desulfomonilaceae</taxon>
        <taxon>Desulfomonile</taxon>
    </lineage>
</organism>
<proteinExistence type="predicted"/>
<sequence length="56" mass="6437">MSTEIYTARWKCKNRTTFQAMGLPKNLALCCGCPSLRRLTIDQAELHLVCLQPVRR</sequence>
<dbReference type="AlphaFoldDB" id="I4C9M4"/>
<evidence type="ECO:0000313" key="2">
    <source>
        <dbReference type="Proteomes" id="UP000006055"/>
    </source>
</evidence>
<dbReference type="KEGG" id="dti:Desti_3617"/>
<reference evidence="2" key="1">
    <citation type="submission" date="2012-06" db="EMBL/GenBank/DDBJ databases">
        <title>Complete sequence of chromosome of Desulfomonile tiedjei DSM 6799.</title>
        <authorList>
            <person name="Lucas S."/>
            <person name="Copeland A."/>
            <person name="Lapidus A."/>
            <person name="Glavina del Rio T."/>
            <person name="Dalin E."/>
            <person name="Tice H."/>
            <person name="Bruce D."/>
            <person name="Goodwin L."/>
            <person name="Pitluck S."/>
            <person name="Peters L."/>
            <person name="Ovchinnikova G."/>
            <person name="Zeytun A."/>
            <person name="Lu M."/>
            <person name="Kyrpides N."/>
            <person name="Mavromatis K."/>
            <person name="Ivanova N."/>
            <person name="Brettin T."/>
            <person name="Detter J.C."/>
            <person name="Han C."/>
            <person name="Larimer F."/>
            <person name="Land M."/>
            <person name="Hauser L."/>
            <person name="Markowitz V."/>
            <person name="Cheng J.-F."/>
            <person name="Hugenholtz P."/>
            <person name="Woyke T."/>
            <person name="Wu D."/>
            <person name="Spring S."/>
            <person name="Schroeder M."/>
            <person name="Brambilla E."/>
            <person name="Klenk H.-P."/>
            <person name="Eisen J.A."/>
        </authorList>
    </citation>
    <scope>NUCLEOTIDE SEQUENCE [LARGE SCALE GENOMIC DNA]</scope>
    <source>
        <strain evidence="2">ATCC 49306 / DSM 6799 / DCB-1</strain>
    </source>
</reference>
<accession>I4C9M4</accession>
<name>I4C9M4_DESTA</name>
<dbReference type="EMBL" id="CP003360">
    <property type="protein sequence ID" value="AFM26265.1"/>
    <property type="molecule type" value="Genomic_DNA"/>
</dbReference>